<evidence type="ECO:0000256" key="2">
    <source>
        <dbReference type="ARBA" id="ARBA00022771"/>
    </source>
</evidence>
<accession>A0ABC8QJG5</accession>
<evidence type="ECO:0000313" key="7">
    <source>
        <dbReference type="Proteomes" id="UP001642380"/>
    </source>
</evidence>
<dbReference type="PROSITE" id="PS00518">
    <property type="entry name" value="ZF_RING_1"/>
    <property type="match status" value="1"/>
</dbReference>
<dbReference type="SUPFAM" id="SSF57850">
    <property type="entry name" value="RING/U-box"/>
    <property type="match status" value="1"/>
</dbReference>
<gene>
    <name evidence="6" type="ORF">CCFV1_ORF006</name>
</gene>
<evidence type="ECO:0000256" key="1">
    <source>
        <dbReference type="ARBA" id="ARBA00022723"/>
    </source>
</evidence>
<sequence length="401" mass="47011">MDALLDNPLNNTTCLMKSIDKSLFDLFREQDEVTREVNQITELIREPVRLEGLVKLNQIIQLCKLHIKLMLRSNDSQAAATFKELITKQRDELLEKLKNARKEWSLLTYDLEVALKIAWWTIDSVCANCFLSIQPNEGRHAYQINGCGSIVCFKCFVEILTSGLCSCCLDSHRIDKVYWFDFTTKRLVAHEREKWKKNRLYFFECDKPISHFLTFPGSSLAELQDKLTKCNSLMNSLIIDLKLNRTLQFTVWYDNARFGFNTRPLIIYKTRLEAHLANRGRYEQTLLKDPIQTCDQIKETLTSRRSFLITKLKIIDAYRDQLTFLKMAKIDTSENFKISLLLTPCPVCLETIHEKVVVNCSHVLCLPCLERLVERRCPVCRRMIENYRRYTNLTETIVYFT</sequence>
<dbReference type="GO" id="GO:0008270">
    <property type="term" value="F:zinc ion binding"/>
    <property type="evidence" value="ECO:0007669"/>
    <property type="project" value="UniProtKB-KW"/>
</dbReference>
<organism evidence="6 7">
    <name type="scientific">Cotesia congregata filamentous virus 1</name>
    <dbReference type="NCBI Taxonomy" id="3064291"/>
    <lineage>
        <taxon>Viruses</taxon>
        <taxon>Viruses incertae sedis</taxon>
        <taxon>Naldaviricetes</taxon>
        <taxon>Lefavirales</taxon>
        <taxon>Filamentoviridae</taxon>
        <taxon>Betafilamentovirus</taxon>
        <taxon>Betafilamentovirus cocongregatae</taxon>
    </lineage>
</organism>
<dbReference type="Proteomes" id="UP001642380">
    <property type="component" value="Unassembled WGS sequence"/>
</dbReference>
<proteinExistence type="predicted"/>
<dbReference type="PROSITE" id="PS50089">
    <property type="entry name" value="ZF_RING_2"/>
    <property type="match status" value="1"/>
</dbReference>
<evidence type="ECO:0000259" key="5">
    <source>
        <dbReference type="PROSITE" id="PS50089"/>
    </source>
</evidence>
<dbReference type="EMBL" id="CAUOPR010000001">
    <property type="protein sequence ID" value="CAJ2002052.1"/>
    <property type="molecule type" value="Genomic_DNA"/>
</dbReference>
<dbReference type="SMART" id="SM00184">
    <property type="entry name" value="RING"/>
    <property type="match status" value="1"/>
</dbReference>
<dbReference type="InterPro" id="IPR017907">
    <property type="entry name" value="Znf_RING_CS"/>
</dbReference>
<dbReference type="InterPro" id="IPR013083">
    <property type="entry name" value="Znf_RING/FYVE/PHD"/>
</dbReference>
<protein>
    <submittedName>
        <fullName evidence="6">Zinc/RING finger domain-containing protein</fullName>
    </submittedName>
</protein>
<comment type="caution">
    <text evidence="6">The sequence shown here is derived from an EMBL/GenBank/DDBJ whole genome shotgun (WGS) entry which is preliminary data.</text>
</comment>
<evidence type="ECO:0000256" key="3">
    <source>
        <dbReference type="ARBA" id="ARBA00022833"/>
    </source>
</evidence>
<dbReference type="Pfam" id="PF13920">
    <property type="entry name" value="zf-C3HC4_3"/>
    <property type="match status" value="1"/>
</dbReference>
<name>A0ABC8QJG5_9VIRU</name>
<feature type="domain" description="RING-type" evidence="5">
    <location>
        <begin position="345"/>
        <end position="381"/>
    </location>
</feature>
<reference evidence="6 7" key="1">
    <citation type="submission" date="2024-01" db="EMBL/GenBank/DDBJ databases">
        <authorList>
            <person name="Guinet B."/>
        </authorList>
    </citation>
    <scope>NUCLEOTIDE SEQUENCE [LARGE SCALE GENOMIC DNA]</scope>
</reference>
<keyword evidence="3" id="KW-0862">Zinc</keyword>
<keyword evidence="7" id="KW-1185">Reference proteome</keyword>
<dbReference type="Gene3D" id="3.30.40.10">
    <property type="entry name" value="Zinc/RING finger domain, C3HC4 (zinc finger)"/>
    <property type="match status" value="1"/>
</dbReference>
<evidence type="ECO:0000313" key="6">
    <source>
        <dbReference type="EMBL" id="CAJ2002052.1"/>
    </source>
</evidence>
<keyword evidence="1" id="KW-0479">Metal-binding</keyword>
<dbReference type="InterPro" id="IPR001841">
    <property type="entry name" value="Znf_RING"/>
</dbReference>
<keyword evidence="2 4" id="KW-0863">Zinc-finger</keyword>
<evidence type="ECO:0000256" key="4">
    <source>
        <dbReference type="PROSITE-ProRule" id="PRU00175"/>
    </source>
</evidence>